<sequence length="153" mass="16130">MLFATHLLAAGLLGRRLRLPVGWAVVGAALPDLLDKPLASLGVVDLFHSVGHSALLAVVVLPIAFVGRAGVAAALGWSLHLFLDAFHVIVNGRAGDALFLLWPLAIPPDPLAIPPGEFVFYYLWSPSFFVEVAIWAGAAALALRAVHERTAAA</sequence>
<keyword evidence="3" id="KW-1185">Reference proteome</keyword>
<feature type="transmembrane region" description="Helical" evidence="1">
    <location>
        <begin position="55"/>
        <end position="79"/>
    </location>
</feature>
<keyword evidence="1" id="KW-1133">Transmembrane helix</keyword>
<dbReference type="AlphaFoldDB" id="A0A7J9SJ06"/>
<gene>
    <name evidence="2" type="ORF">H5V44_07330</name>
</gene>
<dbReference type="RefSeq" id="WP_185192454.1">
    <property type="nucleotide sequence ID" value="NZ_JACKXD010000002.1"/>
</dbReference>
<keyword evidence="2" id="KW-0378">Hydrolase</keyword>
<comment type="caution">
    <text evidence="2">The sequence shown here is derived from an EMBL/GenBank/DDBJ whole genome shotgun (WGS) entry which is preliminary data.</text>
</comment>
<feature type="transmembrane region" description="Helical" evidence="1">
    <location>
        <begin position="118"/>
        <end position="143"/>
    </location>
</feature>
<protein>
    <submittedName>
        <fullName evidence="2">Metal-dependent hydrolase</fullName>
    </submittedName>
</protein>
<keyword evidence="1" id="KW-0472">Membrane</keyword>
<organism evidence="2 3">
    <name type="scientific">Halobellus ruber</name>
    <dbReference type="NCBI Taxonomy" id="2761102"/>
    <lineage>
        <taxon>Archaea</taxon>
        <taxon>Methanobacteriati</taxon>
        <taxon>Methanobacteriota</taxon>
        <taxon>Stenosarchaea group</taxon>
        <taxon>Halobacteria</taxon>
        <taxon>Halobacteriales</taxon>
        <taxon>Haloferacaceae</taxon>
        <taxon>Halobellus</taxon>
    </lineage>
</organism>
<feature type="transmembrane region" description="Helical" evidence="1">
    <location>
        <begin position="86"/>
        <end position="106"/>
    </location>
</feature>
<evidence type="ECO:0000256" key="1">
    <source>
        <dbReference type="SAM" id="Phobius"/>
    </source>
</evidence>
<dbReference type="Proteomes" id="UP000546257">
    <property type="component" value="Unassembled WGS sequence"/>
</dbReference>
<dbReference type="GO" id="GO:0016787">
    <property type="term" value="F:hydrolase activity"/>
    <property type="evidence" value="ECO:0007669"/>
    <property type="project" value="UniProtKB-KW"/>
</dbReference>
<name>A0A7J9SJ06_9EURY</name>
<keyword evidence="1" id="KW-0812">Transmembrane</keyword>
<evidence type="ECO:0000313" key="3">
    <source>
        <dbReference type="Proteomes" id="UP000546257"/>
    </source>
</evidence>
<reference evidence="2 3" key="1">
    <citation type="submission" date="2020-08" db="EMBL/GenBank/DDBJ databases">
        <authorList>
            <person name="Seo M.-J."/>
        </authorList>
    </citation>
    <scope>NUCLEOTIDE SEQUENCE [LARGE SCALE GENOMIC DNA]</scope>
    <source>
        <strain evidence="2 3">MBLA0160</strain>
    </source>
</reference>
<evidence type="ECO:0000313" key="2">
    <source>
        <dbReference type="EMBL" id="MBB6646099.1"/>
    </source>
</evidence>
<proteinExistence type="predicted"/>
<dbReference type="EMBL" id="JACKXD010000002">
    <property type="protein sequence ID" value="MBB6646099.1"/>
    <property type="molecule type" value="Genomic_DNA"/>
</dbReference>
<accession>A0A7J9SJ06</accession>